<dbReference type="PIRSF" id="PIRSF020481">
    <property type="entry name" value="BAP"/>
    <property type="match status" value="1"/>
</dbReference>
<evidence type="ECO:0000259" key="3">
    <source>
        <dbReference type="Pfam" id="PF26078"/>
    </source>
</evidence>
<comment type="similarity">
    <text evidence="1">Belongs to the Mu gp47/PBSX XkdT family.</text>
</comment>
<dbReference type="STRING" id="180163.SAMN02745174_02036"/>
<dbReference type="InterPro" id="IPR058531">
    <property type="entry name" value="Baseplate_J_M"/>
</dbReference>
<organism evidence="5 6">
    <name type="scientific">Cetobacterium ceti</name>
    <dbReference type="NCBI Taxonomy" id="180163"/>
    <lineage>
        <taxon>Bacteria</taxon>
        <taxon>Fusobacteriati</taxon>
        <taxon>Fusobacteriota</taxon>
        <taxon>Fusobacteriia</taxon>
        <taxon>Fusobacteriales</taxon>
        <taxon>Fusobacteriaceae</taxon>
        <taxon>Cetobacterium</taxon>
    </lineage>
</organism>
<dbReference type="RefSeq" id="WP_078694489.1">
    <property type="nucleotide sequence ID" value="NZ_FUWX01000016.1"/>
</dbReference>
<reference evidence="5 6" key="1">
    <citation type="submission" date="2017-02" db="EMBL/GenBank/DDBJ databases">
        <authorList>
            <person name="Peterson S.W."/>
        </authorList>
    </citation>
    <scope>NUCLEOTIDE SEQUENCE [LARGE SCALE GENOMIC DNA]</scope>
    <source>
        <strain evidence="5 6">ATCC 700028</strain>
    </source>
</reference>
<evidence type="ECO:0000256" key="1">
    <source>
        <dbReference type="ARBA" id="ARBA00038087"/>
    </source>
</evidence>
<dbReference type="OrthoDB" id="9793802at2"/>
<gene>
    <name evidence="5" type="ORF">SAMN02745174_02036</name>
</gene>
<feature type="domain" description="Baseplate protein J-like barrel" evidence="2">
    <location>
        <begin position="108"/>
        <end position="181"/>
    </location>
</feature>
<evidence type="ECO:0000313" key="6">
    <source>
        <dbReference type="Proteomes" id="UP000191153"/>
    </source>
</evidence>
<dbReference type="Pfam" id="PF26079">
    <property type="entry name" value="Baseplate_J_C"/>
    <property type="match status" value="1"/>
</dbReference>
<dbReference type="InterPro" id="IPR014507">
    <property type="entry name" value="Baseplate_assembly_J_pred"/>
</dbReference>
<accession>A0A1T4PUJ7</accession>
<dbReference type="InterPro" id="IPR058530">
    <property type="entry name" value="Baseplate_J-like_C"/>
</dbReference>
<sequence>MNKIDDITFITSDPREILEEILKIYKEKTGIALPAADPRRLDYDTIAYYLSQIRASMNESIKQNFLRFATGPRLDLKGEIFGNRGERIPEGIARTTMRCMIQSAQNRDIVIPAGTRFVKDTYIFSSISEGIIKQGETKINIIVESSTSGYVPNYEVGEICDIIDAYDFYSSCTNITKVSGGTNTENDDDYRIRLREVPESFSTAGPYAAYEFWVKSSSGVVRDVHIESPNPCYIDIYIVGTNGANISEEIKQKILKNIEDKRPMGDRIQILDPAKINFSIDITYYISSENEGQATLIDKSIKNNINNYIKNVTSKIGSEVDYQELITICKNSGAKKAVIRQPAADIIVSKKQIAKCTSINIVSGGIS</sequence>
<dbReference type="PANTHER" id="PTHR37829:SF3">
    <property type="entry name" value="PROTEIN JAYE-RELATED"/>
    <property type="match status" value="1"/>
</dbReference>
<feature type="domain" description="Baseplate J-like central" evidence="3">
    <location>
        <begin position="202"/>
        <end position="270"/>
    </location>
</feature>
<dbReference type="Proteomes" id="UP000191153">
    <property type="component" value="Unassembled WGS sequence"/>
</dbReference>
<dbReference type="Pfam" id="PF26078">
    <property type="entry name" value="Baseplate_J_M"/>
    <property type="match status" value="1"/>
</dbReference>
<keyword evidence="6" id="KW-1185">Reference proteome</keyword>
<protein>
    <submittedName>
        <fullName evidence="5">Baseplate J-like protein</fullName>
    </submittedName>
</protein>
<dbReference type="PANTHER" id="PTHR37829">
    <property type="entry name" value="PHAGE-LIKE ELEMENT PBSX PROTEIN XKDT"/>
    <property type="match status" value="1"/>
</dbReference>
<feature type="domain" description="Baseplate J-like C-terminal" evidence="4">
    <location>
        <begin position="280"/>
        <end position="361"/>
    </location>
</feature>
<evidence type="ECO:0000259" key="4">
    <source>
        <dbReference type="Pfam" id="PF26079"/>
    </source>
</evidence>
<dbReference type="EMBL" id="FUWX01000016">
    <property type="protein sequence ID" value="SJZ94921.1"/>
    <property type="molecule type" value="Genomic_DNA"/>
</dbReference>
<proteinExistence type="inferred from homology"/>
<name>A0A1T4PUJ7_9FUSO</name>
<dbReference type="InterPro" id="IPR052399">
    <property type="entry name" value="Phage_Baseplate_Assmbl_Protein"/>
</dbReference>
<evidence type="ECO:0000259" key="2">
    <source>
        <dbReference type="Pfam" id="PF04865"/>
    </source>
</evidence>
<dbReference type="Pfam" id="PF04865">
    <property type="entry name" value="Baseplate_J"/>
    <property type="match status" value="1"/>
</dbReference>
<dbReference type="AlphaFoldDB" id="A0A1T4PUJ7"/>
<evidence type="ECO:0000313" key="5">
    <source>
        <dbReference type="EMBL" id="SJZ94921.1"/>
    </source>
</evidence>
<dbReference type="InterPro" id="IPR006949">
    <property type="entry name" value="Barrel_Baseplate_J-like"/>
</dbReference>